<evidence type="ECO:0000313" key="2">
    <source>
        <dbReference type="Proteomes" id="UP001062846"/>
    </source>
</evidence>
<dbReference type="Proteomes" id="UP001062846">
    <property type="component" value="Chromosome 1"/>
</dbReference>
<evidence type="ECO:0000313" key="1">
    <source>
        <dbReference type="EMBL" id="KAI8573060.1"/>
    </source>
</evidence>
<organism evidence="1 2">
    <name type="scientific">Rhododendron molle</name>
    <name type="common">Chinese azalea</name>
    <name type="synonym">Azalea mollis</name>
    <dbReference type="NCBI Taxonomy" id="49168"/>
    <lineage>
        <taxon>Eukaryota</taxon>
        <taxon>Viridiplantae</taxon>
        <taxon>Streptophyta</taxon>
        <taxon>Embryophyta</taxon>
        <taxon>Tracheophyta</taxon>
        <taxon>Spermatophyta</taxon>
        <taxon>Magnoliopsida</taxon>
        <taxon>eudicotyledons</taxon>
        <taxon>Gunneridae</taxon>
        <taxon>Pentapetalae</taxon>
        <taxon>asterids</taxon>
        <taxon>Ericales</taxon>
        <taxon>Ericaceae</taxon>
        <taxon>Ericoideae</taxon>
        <taxon>Rhodoreae</taxon>
        <taxon>Rhododendron</taxon>
    </lineage>
</organism>
<gene>
    <name evidence="1" type="ORF">RHMOL_Rhmol01G0249300</name>
</gene>
<keyword evidence="2" id="KW-1185">Reference proteome</keyword>
<accession>A0ACC0Q5N4</accession>
<protein>
    <submittedName>
        <fullName evidence="1">Uncharacterized protein</fullName>
    </submittedName>
</protein>
<dbReference type="EMBL" id="CM046388">
    <property type="protein sequence ID" value="KAI8573060.1"/>
    <property type="molecule type" value="Genomic_DNA"/>
</dbReference>
<reference evidence="1" key="1">
    <citation type="submission" date="2022-02" db="EMBL/GenBank/DDBJ databases">
        <title>Plant Genome Project.</title>
        <authorList>
            <person name="Zhang R.-G."/>
        </authorList>
    </citation>
    <scope>NUCLEOTIDE SEQUENCE</scope>
    <source>
        <strain evidence="1">AT1</strain>
    </source>
</reference>
<proteinExistence type="predicted"/>
<sequence length="104" mass="11959">MLLVRLDPVPPNYQDSRWSWFQNCLGALDGTYVPVNPPTADKPRYRSRKCEIATNVLGVCTRDLKFVFILSGWERSAIDFRILQNVIERLDGLIVPHGMFHILS</sequence>
<name>A0ACC0Q5N4_RHOML</name>
<comment type="caution">
    <text evidence="1">The sequence shown here is derived from an EMBL/GenBank/DDBJ whole genome shotgun (WGS) entry which is preliminary data.</text>
</comment>